<accession>A0A420HK01</accession>
<keyword evidence="2" id="KW-1185">Reference proteome</keyword>
<evidence type="ECO:0000313" key="2">
    <source>
        <dbReference type="Proteomes" id="UP000283383"/>
    </source>
</evidence>
<protein>
    <submittedName>
        <fullName evidence="1">Uncharacterized protein</fullName>
    </submittedName>
</protein>
<dbReference type="AlphaFoldDB" id="A0A420HK01"/>
<sequence length="67" mass="7501">MEPIYDMRFQIIVQGFVSGLYEEVVKFKAIENGAMGVTDLEEAISKVNAVVQTLQKNYLYDPQASVA</sequence>
<dbReference type="EMBL" id="MCBQ01018639">
    <property type="protein sequence ID" value="RKF57765.1"/>
    <property type="molecule type" value="Genomic_DNA"/>
</dbReference>
<dbReference type="Proteomes" id="UP000283383">
    <property type="component" value="Unassembled WGS sequence"/>
</dbReference>
<reference evidence="1 2" key="1">
    <citation type="journal article" date="2018" name="BMC Genomics">
        <title>Comparative genome analyses reveal sequence features reflecting distinct modes of host-adaptation between dicot and monocot powdery mildew.</title>
        <authorList>
            <person name="Wu Y."/>
            <person name="Ma X."/>
            <person name="Pan Z."/>
            <person name="Kale S.D."/>
            <person name="Song Y."/>
            <person name="King H."/>
            <person name="Zhang Q."/>
            <person name="Presley C."/>
            <person name="Deng X."/>
            <person name="Wei C.I."/>
            <person name="Xiao S."/>
        </authorList>
    </citation>
    <scope>NUCLEOTIDE SEQUENCE [LARGE SCALE GENOMIC DNA]</scope>
    <source>
        <strain evidence="1">UMSG3</strain>
    </source>
</reference>
<comment type="caution">
    <text evidence="1">The sequence shown here is derived from an EMBL/GenBank/DDBJ whole genome shotgun (WGS) entry which is preliminary data.</text>
</comment>
<organism evidence="1 2">
    <name type="scientific">Golovinomyces cichoracearum</name>
    <dbReference type="NCBI Taxonomy" id="62708"/>
    <lineage>
        <taxon>Eukaryota</taxon>
        <taxon>Fungi</taxon>
        <taxon>Dikarya</taxon>
        <taxon>Ascomycota</taxon>
        <taxon>Pezizomycotina</taxon>
        <taxon>Leotiomycetes</taxon>
        <taxon>Erysiphales</taxon>
        <taxon>Erysiphaceae</taxon>
        <taxon>Golovinomyces</taxon>
    </lineage>
</organism>
<name>A0A420HK01_9PEZI</name>
<gene>
    <name evidence="1" type="ORF">GcM3_186053</name>
</gene>
<evidence type="ECO:0000313" key="1">
    <source>
        <dbReference type="EMBL" id="RKF57765.1"/>
    </source>
</evidence>
<proteinExistence type="predicted"/>